<dbReference type="AlphaFoldDB" id="A0A831QQ97"/>
<dbReference type="Proteomes" id="UP000886191">
    <property type="component" value="Unassembled WGS sequence"/>
</dbReference>
<dbReference type="PANTHER" id="PTHR43401:SF2">
    <property type="entry name" value="L-THREONINE 3-DEHYDROGENASE"/>
    <property type="match status" value="1"/>
</dbReference>
<dbReference type="Pfam" id="PF00107">
    <property type="entry name" value="ADH_zinc_N"/>
    <property type="match status" value="1"/>
</dbReference>
<dbReference type="SMART" id="SM00829">
    <property type="entry name" value="PKS_ER"/>
    <property type="match status" value="1"/>
</dbReference>
<dbReference type="InterPro" id="IPR020843">
    <property type="entry name" value="ER"/>
</dbReference>
<gene>
    <name evidence="5" type="ORF">ENH87_18470</name>
</gene>
<dbReference type="SUPFAM" id="SSF50129">
    <property type="entry name" value="GroES-like"/>
    <property type="match status" value="1"/>
</dbReference>
<proteinExistence type="predicted"/>
<dbReference type="InterPro" id="IPR013154">
    <property type="entry name" value="ADH-like_N"/>
</dbReference>
<keyword evidence="3" id="KW-0560">Oxidoreductase</keyword>
<organism evidence="5">
    <name type="scientific">Pricia antarctica</name>
    <dbReference type="NCBI Taxonomy" id="641691"/>
    <lineage>
        <taxon>Bacteria</taxon>
        <taxon>Pseudomonadati</taxon>
        <taxon>Bacteroidota</taxon>
        <taxon>Flavobacteriia</taxon>
        <taxon>Flavobacteriales</taxon>
        <taxon>Flavobacteriaceae</taxon>
        <taxon>Pricia</taxon>
    </lineage>
</organism>
<comment type="caution">
    <text evidence="5">The sequence shown here is derived from an EMBL/GenBank/DDBJ whole genome shotgun (WGS) entry which is preliminary data.</text>
</comment>
<dbReference type="Gene3D" id="3.90.180.10">
    <property type="entry name" value="Medium-chain alcohol dehydrogenases, catalytic domain"/>
    <property type="match status" value="1"/>
</dbReference>
<accession>A0A831QQ97</accession>
<dbReference type="SUPFAM" id="SSF51735">
    <property type="entry name" value="NAD(P)-binding Rossmann-fold domains"/>
    <property type="match status" value="1"/>
</dbReference>
<dbReference type="Gene3D" id="3.40.50.720">
    <property type="entry name" value="NAD(P)-binding Rossmann-like Domain"/>
    <property type="match status" value="1"/>
</dbReference>
<dbReference type="PANTHER" id="PTHR43401">
    <property type="entry name" value="L-THREONINE 3-DEHYDROGENASE"/>
    <property type="match status" value="1"/>
</dbReference>
<keyword evidence="1" id="KW-0479">Metal-binding</keyword>
<dbReference type="GO" id="GO:0046872">
    <property type="term" value="F:metal ion binding"/>
    <property type="evidence" value="ECO:0007669"/>
    <property type="project" value="UniProtKB-KW"/>
</dbReference>
<feature type="domain" description="Enoyl reductase (ER)" evidence="4">
    <location>
        <begin position="23"/>
        <end position="367"/>
    </location>
</feature>
<dbReference type="InterPro" id="IPR013149">
    <property type="entry name" value="ADH-like_C"/>
</dbReference>
<evidence type="ECO:0000313" key="5">
    <source>
        <dbReference type="EMBL" id="HEA22884.1"/>
    </source>
</evidence>
<dbReference type="InterPro" id="IPR050129">
    <property type="entry name" value="Zn_alcohol_dh"/>
</dbReference>
<dbReference type="Pfam" id="PF08240">
    <property type="entry name" value="ADH_N"/>
    <property type="match status" value="1"/>
</dbReference>
<keyword evidence="2" id="KW-0862">Zinc</keyword>
<evidence type="ECO:0000256" key="2">
    <source>
        <dbReference type="ARBA" id="ARBA00022833"/>
    </source>
</evidence>
<sequence>MSEKLKGFCLQGRERIYPGSDVSMTANTAVVDMEIPKLKEGEILAKTLYTGICGSDNSASLGKPNFDWVERPRIIGHEFSAEIVELGPGDHGDFKVGDRFTPLAMLGCQEEDCPACSVAKWNLCPKKQIIGFHRNGGFGQQVILESDRVVLLMEGLTPQQGALVEPLSVVVNALYSKCHIKPGDDVVVTGCGIIGLMSAELAKAAGARVVVTGIAHDRDIRLKKAKEQGFITVEVSPENPLAQQLKQGIKDANGIPFGTNGQVDLLIECSGVPQVLTEAISVVRPEGDICVIATYPKEVAINATHLTRTSLNMRGSMGSCRSDYTVAQKLMATGVFPSEAYIDAYDFKDITQAFEDSISANNVKAVVKMNTI</sequence>
<dbReference type="InterPro" id="IPR011032">
    <property type="entry name" value="GroES-like_sf"/>
</dbReference>
<dbReference type="InterPro" id="IPR036291">
    <property type="entry name" value="NAD(P)-bd_dom_sf"/>
</dbReference>
<reference evidence="5" key="1">
    <citation type="journal article" date="2020" name="mSystems">
        <title>Genome- and Community-Level Interaction Insights into Carbon Utilization and Element Cycling Functions of Hydrothermarchaeota in Hydrothermal Sediment.</title>
        <authorList>
            <person name="Zhou Z."/>
            <person name="Liu Y."/>
            <person name="Xu W."/>
            <person name="Pan J."/>
            <person name="Luo Z.H."/>
            <person name="Li M."/>
        </authorList>
    </citation>
    <scope>NUCLEOTIDE SEQUENCE [LARGE SCALE GENOMIC DNA]</scope>
    <source>
        <strain evidence="5">HyVt-345</strain>
    </source>
</reference>
<evidence type="ECO:0000259" key="4">
    <source>
        <dbReference type="SMART" id="SM00829"/>
    </source>
</evidence>
<name>A0A831QQ97_9FLAO</name>
<evidence type="ECO:0000256" key="1">
    <source>
        <dbReference type="ARBA" id="ARBA00022723"/>
    </source>
</evidence>
<protein>
    <submittedName>
        <fullName evidence="5">Zinc-binding dehydrogenase</fullName>
    </submittedName>
</protein>
<dbReference type="GO" id="GO:0016491">
    <property type="term" value="F:oxidoreductase activity"/>
    <property type="evidence" value="ECO:0007669"/>
    <property type="project" value="UniProtKB-KW"/>
</dbReference>
<dbReference type="EMBL" id="DRGL01000069">
    <property type="protein sequence ID" value="HEA22884.1"/>
    <property type="molecule type" value="Genomic_DNA"/>
</dbReference>
<evidence type="ECO:0000256" key="3">
    <source>
        <dbReference type="ARBA" id="ARBA00023002"/>
    </source>
</evidence>